<feature type="signal peptide" evidence="1">
    <location>
        <begin position="1"/>
        <end position="17"/>
    </location>
</feature>
<dbReference type="Pfam" id="PF04453">
    <property type="entry name" value="LptD"/>
    <property type="match status" value="1"/>
</dbReference>
<dbReference type="GO" id="GO:0015920">
    <property type="term" value="P:lipopolysaccharide transport"/>
    <property type="evidence" value="ECO:0007669"/>
    <property type="project" value="InterPro"/>
</dbReference>
<feature type="chain" id="PRO_5015792765" description="LPS-assembly protein LptD" evidence="1">
    <location>
        <begin position="18"/>
        <end position="715"/>
    </location>
</feature>
<protein>
    <recommendedName>
        <fullName evidence="1">LPS-assembly protein LptD</fullName>
    </recommendedName>
</protein>
<keyword evidence="1" id="KW-0472">Membrane</keyword>
<comment type="subcellular location">
    <subcellularLocation>
        <location evidence="1">Cell outer membrane</location>
    </subcellularLocation>
</comment>
<name>A0A2S0ULC1_9RHOB</name>
<dbReference type="KEGG" id="geh:HYN69_08980"/>
<evidence type="ECO:0000259" key="2">
    <source>
        <dbReference type="Pfam" id="PF04453"/>
    </source>
</evidence>
<comment type="subunit">
    <text evidence="1">Component of the lipopolysaccharide transport and assembly complex.</text>
</comment>
<dbReference type="EMBL" id="CP028918">
    <property type="protein sequence ID" value="AWB48624.1"/>
    <property type="molecule type" value="Genomic_DNA"/>
</dbReference>
<comment type="similarity">
    <text evidence="1">Belongs to the LptD family.</text>
</comment>
<dbReference type="AlphaFoldDB" id="A0A2S0ULC1"/>
<accession>A0A2S0ULC1</accession>
<feature type="domain" description="LptD C-terminal" evidence="2">
    <location>
        <begin position="275"/>
        <end position="641"/>
    </location>
</feature>
<dbReference type="PANTHER" id="PTHR30189">
    <property type="entry name" value="LPS-ASSEMBLY PROTEIN"/>
    <property type="match status" value="1"/>
</dbReference>
<dbReference type="Proteomes" id="UP000244496">
    <property type="component" value="Chromosome"/>
</dbReference>
<dbReference type="OrthoDB" id="9760225at2"/>
<comment type="function">
    <text evidence="1">Involved in the assembly of lipopolysaccharide (LPS) at the surface of the outer membrane.</text>
</comment>
<dbReference type="GO" id="GO:1990351">
    <property type="term" value="C:transporter complex"/>
    <property type="evidence" value="ECO:0007669"/>
    <property type="project" value="TreeGrafter"/>
</dbReference>
<dbReference type="PANTHER" id="PTHR30189:SF1">
    <property type="entry name" value="LPS-ASSEMBLY PROTEIN LPTD"/>
    <property type="match status" value="1"/>
</dbReference>
<sequence precursor="true">MVATPSLSLLLASFALAFCLGLPASAQDRATLVADNLQIEGDSVLIAEGGVEVFFQGRRLTASRIVYDQSAGRLIVEGPIRLTDETGDTVILANQADLAADMTEGLLTSARVVLNSQLQMASAEARRIGGRYLQLEDTVASSCRVCAEGDTPLWEIRARRVTHDQQERQIYFDRAQLRLAGVPVFYIPRLRLPDPTLKRANGFLLPKFSGSTTFGTGIELPYFLTLGASRDVTVTPFLTSDKARSLTLRYRQAFENGDLTVVSGLAGDQTKEGLRGYLFADGSFALPNSFQLTFHGELVSDRAYLTDYDISDADRLTSFVVLTRVRHDELVYGNLRGIKSLRTAENASSIPSIVGDALWQKRFTGLGGMGNLRFASHGHLRRSISELDTDGDTVPDGRDVARSSIGADWRRDWVLPGGVLGAVLGETRLDFYDVAQDPVFAGSSARLWGAGGVELRWPLVKNGKDGARHVLEPVLQIIAAEASDANIPNEDSILVEFDEASLMSLNRYPGSDAVETGLHANLGLSWTRYDPDGWSLGATVGQVLRAEANDGFSAASGFAGDSSLWLASVHFETGTGLYASGRIIADETSGVARGEIDALYYGERLTLSSGYIWSVADADEFRGDDISELVMFGGYKLTDNWSTEASGRYDLIEDSASRAALGLKFKNECVLLDLSLSRRFSTSTSVLADTRFGVTLELTGFGGGESAGPAQVCRR</sequence>
<evidence type="ECO:0000313" key="3">
    <source>
        <dbReference type="EMBL" id="AWB48624.1"/>
    </source>
</evidence>
<evidence type="ECO:0000256" key="1">
    <source>
        <dbReference type="HAMAP-Rule" id="MF_01411"/>
    </source>
</evidence>
<organism evidence="3 4">
    <name type="scientific">Paragemmobacter aquarius</name>
    <dbReference type="NCBI Taxonomy" id="2169400"/>
    <lineage>
        <taxon>Bacteria</taxon>
        <taxon>Pseudomonadati</taxon>
        <taxon>Pseudomonadota</taxon>
        <taxon>Alphaproteobacteria</taxon>
        <taxon>Rhodobacterales</taxon>
        <taxon>Paracoccaceae</taxon>
        <taxon>Paragemmobacter</taxon>
    </lineage>
</organism>
<keyword evidence="1" id="KW-0998">Cell outer membrane</keyword>
<comment type="caution">
    <text evidence="1">Lacks conserved residue(s) required for the propagation of feature annotation.</text>
</comment>
<dbReference type="HAMAP" id="MF_01411">
    <property type="entry name" value="LPS_assembly_LptD"/>
    <property type="match status" value="1"/>
</dbReference>
<dbReference type="InterPro" id="IPR050218">
    <property type="entry name" value="LptD"/>
</dbReference>
<evidence type="ECO:0000313" key="4">
    <source>
        <dbReference type="Proteomes" id="UP000244496"/>
    </source>
</evidence>
<keyword evidence="4" id="KW-1185">Reference proteome</keyword>
<dbReference type="GO" id="GO:0043165">
    <property type="term" value="P:Gram-negative-bacterium-type cell outer membrane assembly"/>
    <property type="evidence" value="ECO:0007669"/>
    <property type="project" value="UniProtKB-UniRule"/>
</dbReference>
<gene>
    <name evidence="1" type="primary">lptD</name>
    <name evidence="3" type="ORF">HYN69_08980</name>
</gene>
<dbReference type="InterPro" id="IPR007543">
    <property type="entry name" value="LptD_C"/>
</dbReference>
<dbReference type="InterPro" id="IPR020889">
    <property type="entry name" value="LipoPS_assembly_LptD"/>
</dbReference>
<reference evidence="3 4" key="1">
    <citation type="submission" date="2018-04" db="EMBL/GenBank/DDBJ databases">
        <title>Genome sequencing of Gemmobacter.</title>
        <authorList>
            <person name="Yi H."/>
            <person name="Baek M.-G."/>
        </authorList>
    </citation>
    <scope>NUCLEOTIDE SEQUENCE [LARGE SCALE GENOMIC DNA]</scope>
    <source>
        <strain evidence="3 4">HYN0069</strain>
    </source>
</reference>
<dbReference type="RefSeq" id="WP_108435443.1">
    <property type="nucleotide sequence ID" value="NZ_CP028918.1"/>
</dbReference>
<dbReference type="GO" id="GO:0009279">
    <property type="term" value="C:cell outer membrane"/>
    <property type="evidence" value="ECO:0007669"/>
    <property type="project" value="UniProtKB-SubCell"/>
</dbReference>
<keyword evidence="1" id="KW-0732">Signal</keyword>
<proteinExistence type="inferred from homology"/>